<name>A0A3M0M446_9RHOB</name>
<gene>
    <name evidence="1" type="ORF">C9E81_19070</name>
</gene>
<dbReference type="EMBL" id="QOKZ01000009">
    <property type="protein sequence ID" value="RMC32476.1"/>
    <property type="molecule type" value="Genomic_DNA"/>
</dbReference>
<proteinExistence type="predicted"/>
<dbReference type="Proteomes" id="UP000273516">
    <property type="component" value="Unassembled WGS sequence"/>
</dbReference>
<protein>
    <submittedName>
        <fullName evidence="1">Uncharacterized protein</fullName>
    </submittedName>
</protein>
<organism evidence="1 2">
    <name type="scientific">Paracoccus alkanivorans</name>
    <dbReference type="NCBI Taxonomy" id="2116655"/>
    <lineage>
        <taxon>Bacteria</taxon>
        <taxon>Pseudomonadati</taxon>
        <taxon>Pseudomonadota</taxon>
        <taxon>Alphaproteobacteria</taxon>
        <taxon>Rhodobacterales</taxon>
        <taxon>Paracoccaceae</taxon>
        <taxon>Paracoccus</taxon>
    </lineage>
</organism>
<accession>A0A3M0M446</accession>
<dbReference type="AlphaFoldDB" id="A0A3M0M446"/>
<evidence type="ECO:0000313" key="1">
    <source>
        <dbReference type="EMBL" id="RMC32476.1"/>
    </source>
</evidence>
<comment type="caution">
    <text evidence="1">The sequence shown here is derived from an EMBL/GenBank/DDBJ whole genome shotgun (WGS) entry which is preliminary data.</text>
</comment>
<evidence type="ECO:0000313" key="2">
    <source>
        <dbReference type="Proteomes" id="UP000273516"/>
    </source>
</evidence>
<dbReference type="RefSeq" id="WP_122113938.1">
    <property type="nucleotide sequence ID" value="NZ_QOKZ01000009.1"/>
</dbReference>
<keyword evidence="2" id="KW-1185">Reference proteome</keyword>
<sequence length="94" mass="9379">MGILDSIKNLLGAGGSEGLNLENIASQVGLNSEQVEQILSALGQFQGEDGDTAESAANATGIPIDQVLAVLSQIGGEGALGNLSQMLGGLGRNT</sequence>
<reference evidence="1 2" key="1">
    <citation type="submission" date="2018-07" db="EMBL/GenBank/DDBJ databases">
        <authorList>
            <person name="Zhang Y."/>
            <person name="Wang L."/>
            <person name="Ma S."/>
        </authorList>
    </citation>
    <scope>NUCLEOTIDE SEQUENCE [LARGE SCALE GENOMIC DNA]</scope>
    <source>
        <strain evidence="1 2">4-2</strain>
    </source>
</reference>